<evidence type="ECO:0000313" key="2">
    <source>
        <dbReference type="Proteomes" id="UP000036923"/>
    </source>
</evidence>
<keyword evidence="2" id="KW-1185">Reference proteome</keyword>
<dbReference type="EMBL" id="LGTC01000001">
    <property type="protein sequence ID" value="KNY27555.1"/>
    <property type="molecule type" value="Genomic_DNA"/>
</dbReference>
<gene>
    <name evidence="1" type="ORF">Bccel_2826</name>
</gene>
<dbReference type="Proteomes" id="UP000036923">
    <property type="component" value="Unassembled WGS sequence"/>
</dbReference>
<comment type="caution">
    <text evidence="1">The sequence shown here is derived from an EMBL/GenBank/DDBJ whole genome shotgun (WGS) entry which is preliminary data.</text>
</comment>
<dbReference type="RefSeq" id="WP_036944602.1">
    <property type="nucleotide sequence ID" value="NZ_JQKC01000032.1"/>
</dbReference>
<evidence type="ECO:0000313" key="1">
    <source>
        <dbReference type="EMBL" id="KNY27555.1"/>
    </source>
</evidence>
<protein>
    <submittedName>
        <fullName evidence="1">Uncharacterized protein</fullName>
    </submittedName>
</protein>
<dbReference type="AlphaFoldDB" id="A0A0L6JPB7"/>
<accession>A0A0L6JPB7</accession>
<name>A0A0L6JPB7_9FIRM</name>
<dbReference type="OrthoDB" id="2669929at2"/>
<reference evidence="2" key="1">
    <citation type="submission" date="2015-07" db="EMBL/GenBank/DDBJ databases">
        <title>Near-Complete Genome Sequence of the Cellulolytic Bacterium Bacteroides (Pseudobacteroides) cellulosolvens ATCC 35603.</title>
        <authorList>
            <person name="Dassa B."/>
            <person name="Utturkar S.M."/>
            <person name="Klingeman D.M."/>
            <person name="Hurt R.A."/>
            <person name="Keller M."/>
            <person name="Xu J."/>
            <person name="Reddy Y.H.K."/>
            <person name="Borovok I."/>
            <person name="Grinberg I.R."/>
            <person name="Lamed R."/>
            <person name="Zhivin O."/>
            <person name="Bayer E.A."/>
            <person name="Brown S.D."/>
        </authorList>
    </citation>
    <scope>NUCLEOTIDE SEQUENCE [LARGE SCALE GENOMIC DNA]</scope>
    <source>
        <strain evidence="2">DSM 2933</strain>
    </source>
</reference>
<proteinExistence type="predicted"/>
<sequence length="183" mass="21355">MKKVFYMKTRKPIPEDKKKVNIDKIGGLPTHKPLSFPKYPSGNEKGFIMQIYCDQEKFPDFIDNNILCWHIYANVNEHGDYEIVEVPVGAEINNNEGKEISRLEERIIYYEIGEEPDILNYDDEIDDYLTSRIGGSIPEDYIEYEKGFIGWIYESICDYELNIGGRTMTLMKNKSGNIEIDFE</sequence>
<dbReference type="STRING" id="398512.Bccel_2826"/>
<organism evidence="1 2">
    <name type="scientific">Pseudobacteroides cellulosolvens ATCC 35603 = DSM 2933</name>
    <dbReference type="NCBI Taxonomy" id="398512"/>
    <lineage>
        <taxon>Bacteria</taxon>
        <taxon>Bacillati</taxon>
        <taxon>Bacillota</taxon>
        <taxon>Clostridia</taxon>
        <taxon>Eubacteriales</taxon>
        <taxon>Oscillospiraceae</taxon>
        <taxon>Pseudobacteroides</taxon>
    </lineage>
</organism>
<dbReference type="eggNOG" id="ENOG50341DS">
    <property type="taxonomic scope" value="Bacteria"/>
</dbReference>